<proteinExistence type="predicted"/>
<evidence type="ECO:0000256" key="1">
    <source>
        <dbReference type="SAM" id="MobiDB-lite"/>
    </source>
</evidence>
<gene>
    <name evidence="2" type="ORF">PCOR1329_LOCUS38560</name>
</gene>
<protein>
    <recommendedName>
        <fullName evidence="4">RRM domain-containing protein</fullName>
    </recommendedName>
</protein>
<organism evidence="2 3">
    <name type="scientific">Prorocentrum cordatum</name>
    <dbReference type="NCBI Taxonomy" id="2364126"/>
    <lineage>
        <taxon>Eukaryota</taxon>
        <taxon>Sar</taxon>
        <taxon>Alveolata</taxon>
        <taxon>Dinophyceae</taxon>
        <taxon>Prorocentrales</taxon>
        <taxon>Prorocentraceae</taxon>
        <taxon>Prorocentrum</taxon>
    </lineage>
</organism>
<dbReference type="EMBL" id="CAUYUJ010014667">
    <property type="protein sequence ID" value="CAK0844479.1"/>
    <property type="molecule type" value="Genomic_DNA"/>
</dbReference>
<evidence type="ECO:0008006" key="4">
    <source>
        <dbReference type="Google" id="ProtNLM"/>
    </source>
</evidence>
<feature type="region of interest" description="Disordered" evidence="1">
    <location>
        <begin position="113"/>
        <end position="206"/>
    </location>
</feature>
<reference evidence="2" key="1">
    <citation type="submission" date="2023-10" db="EMBL/GenBank/DDBJ databases">
        <authorList>
            <person name="Chen Y."/>
            <person name="Shah S."/>
            <person name="Dougan E. K."/>
            <person name="Thang M."/>
            <person name="Chan C."/>
        </authorList>
    </citation>
    <scope>NUCLEOTIDE SEQUENCE [LARGE SCALE GENOMIC DNA]</scope>
</reference>
<evidence type="ECO:0000313" key="2">
    <source>
        <dbReference type="EMBL" id="CAK0844479.1"/>
    </source>
</evidence>
<comment type="caution">
    <text evidence="2">The sequence shown here is derived from an EMBL/GenBank/DDBJ whole genome shotgun (WGS) entry which is preliminary data.</text>
</comment>
<feature type="region of interest" description="Disordered" evidence="1">
    <location>
        <begin position="18"/>
        <end position="77"/>
    </location>
</feature>
<name>A0ABN9TF95_9DINO</name>
<sequence>MSSRASVAISDQLAARARFSENTRLRATAKVPGPRPPHPQRHECGHGVDGAAASRADEGEHPEPPAGRLPPDTSAEGAAFFPEAGELDDRFEVQPWAKVNTMGRQLTALSQARAEGAARFPEADEPGDRFEAQGPGGACGAEDTPTTSARGSSPGTCSSGAPRPAPGLPAPRRWLAAAARDRGAGGPLPRAALRRGPRAPQPTPAETEVLVGNLPGVYSEQMLLEELRDAGFRRGPDFGALRLQAARHGSRLRCLIRFHTVFARNAFVAAFHGRKRCANAASRSMTW</sequence>
<accession>A0ABN9TF95</accession>
<dbReference type="Proteomes" id="UP001189429">
    <property type="component" value="Unassembled WGS sequence"/>
</dbReference>
<keyword evidence="3" id="KW-1185">Reference proteome</keyword>
<feature type="compositionally biased region" description="Polar residues" evidence="1">
    <location>
        <begin position="144"/>
        <end position="159"/>
    </location>
</feature>
<evidence type="ECO:0000313" key="3">
    <source>
        <dbReference type="Proteomes" id="UP001189429"/>
    </source>
</evidence>